<dbReference type="PANTHER" id="PTHR30069:SF29">
    <property type="entry name" value="HEMOGLOBIN AND HEMOGLOBIN-HAPTOGLOBIN-BINDING PROTEIN 1-RELATED"/>
    <property type="match status" value="1"/>
</dbReference>
<feature type="domain" description="TonB-dependent receptor plug" evidence="10">
    <location>
        <begin position="142"/>
        <end position="246"/>
    </location>
</feature>
<keyword evidence="5 9" id="KW-0732">Signal</keyword>
<proteinExistence type="inferred from homology"/>
<organism evidence="11 12">
    <name type="scientific">Marinagarivorans cellulosilyticus</name>
    <dbReference type="NCBI Taxonomy" id="2721545"/>
    <lineage>
        <taxon>Bacteria</taxon>
        <taxon>Pseudomonadati</taxon>
        <taxon>Pseudomonadota</taxon>
        <taxon>Gammaproteobacteria</taxon>
        <taxon>Cellvibrionales</taxon>
        <taxon>Cellvibrionaceae</taxon>
        <taxon>Marinagarivorans</taxon>
    </lineage>
</organism>
<evidence type="ECO:0000313" key="11">
    <source>
        <dbReference type="EMBL" id="BCD99728.1"/>
    </source>
</evidence>
<evidence type="ECO:0000313" key="12">
    <source>
        <dbReference type="Proteomes" id="UP001320119"/>
    </source>
</evidence>
<comment type="subcellular location">
    <subcellularLocation>
        <location evidence="1 8">Cell outer membrane</location>
        <topology evidence="1 8">Multi-pass membrane protein</topology>
    </subcellularLocation>
</comment>
<dbReference type="SUPFAM" id="SSF56935">
    <property type="entry name" value="Porins"/>
    <property type="match status" value="1"/>
</dbReference>
<dbReference type="AlphaFoldDB" id="A0AAN1WLG2"/>
<dbReference type="KEGG" id="marq:MARGE09_P3930"/>
<evidence type="ECO:0000256" key="4">
    <source>
        <dbReference type="ARBA" id="ARBA00022692"/>
    </source>
</evidence>
<dbReference type="GO" id="GO:0015344">
    <property type="term" value="F:siderophore uptake transmembrane transporter activity"/>
    <property type="evidence" value="ECO:0007669"/>
    <property type="project" value="TreeGrafter"/>
</dbReference>
<name>A0AAN1WLG2_9GAMM</name>
<evidence type="ECO:0000256" key="1">
    <source>
        <dbReference type="ARBA" id="ARBA00004571"/>
    </source>
</evidence>
<dbReference type="Proteomes" id="UP001320119">
    <property type="component" value="Chromosome"/>
</dbReference>
<feature type="chain" id="PRO_5042952553" description="TonB-dependent receptor plug domain-containing protein" evidence="9">
    <location>
        <begin position="26"/>
        <end position="804"/>
    </location>
</feature>
<keyword evidence="2 8" id="KW-0813">Transport</keyword>
<dbReference type="InterPro" id="IPR037066">
    <property type="entry name" value="Plug_dom_sf"/>
</dbReference>
<evidence type="ECO:0000256" key="8">
    <source>
        <dbReference type="PROSITE-ProRule" id="PRU01360"/>
    </source>
</evidence>
<dbReference type="GO" id="GO:0009279">
    <property type="term" value="C:cell outer membrane"/>
    <property type="evidence" value="ECO:0007669"/>
    <property type="project" value="UniProtKB-SubCell"/>
</dbReference>
<dbReference type="Gene3D" id="2.40.170.20">
    <property type="entry name" value="TonB-dependent receptor, beta-barrel domain"/>
    <property type="match status" value="1"/>
</dbReference>
<evidence type="ECO:0000256" key="2">
    <source>
        <dbReference type="ARBA" id="ARBA00022448"/>
    </source>
</evidence>
<dbReference type="Gene3D" id="2.170.130.10">
    <property type="entry name" value="TonB-dependent receptor, plug domain"/>
    <property type="match status" value="1"/>
</dbReference>
<evidence type="ECO:0000256" key="7">
    <source>
        <dbReference type="ARBA" id="ARBA00023237"/>
    </source>
</evidence>
<feature type="signal peptide" evidence="9">
    <location>
        <begin position="1"/>
        <end position="25"/>
    </location>
</feature>
<sequence length="804" mass="88826">MLFRFTRLKCAVCTHFFAMVLLALAAPPSLAATGKLLLKLRDATTQRPIENSQVTLAPREGQPQIAIANTLGEAAFEGLPAGLYSLEVQDPRYQTLRLPIVRITHNKTTPITLPLIANKNSIEEVLVVGTAIIGDNLKSAGTSQMNREALRSAAGSGSDVLRALDGLPGLFSDGEYSSYSVRGNGPRDNLITVDGIPFANVVHFSDSFGEQEEIEGGGRYSIFAPNIINSAKFQPGGWSSAYGGRAGSLLELEVAQGNPETASYTTRLDLAGVEVGYDGPMGIDGSSILFSARQLNFGRLFETIGMEDVGTPKLTDIIVKTHSQLGDDDSLNFLIIHAPEEYQRDIDNVLASDEDDPGNYEDVEIVDSESNNTLLAATWSRLVGSTAELTSQVYYRNYAENSTSGEAYPDLVPEGTAASEIPQRANIITSHRDETELGFRLDFATDNALGRLTTGARVSQLDLDFGLSLDDNWIRYSFDQNDYRPDPNQQYIELTPEAVDNLYQNKATQYALYADQEWRWGSVDWRAGARFDKDNFSDQNLWSPRLASTWHAGAKTRVTMTAGRYYQAPRFSDRASDASNSHLENEIVDQVSLGLQYNLNENMDVFIETYYQDLSKLITTQDGVNQTLANTGQGESYGVDTAISRHFSKGWSASFTYSYNHAQVKDQADADFYDADFSRPHAASIGGVWEINSRWKLSGRWKWASGKATDSFIIHENVLGDGNPYRYSKEITATNTERYDSFNALNFRVDYQRAFGRLNVIAFLDVINALGAENPSSSEFNERTGKDVIEAGESIPLIGLRFTW</sequence>
<dbReference type="Pfam" id="PF13620">
    <property type="entry name" value="CarboxypepD_reg"/>
    <property type="match status" value="1"/>
</dbReference>
<keyword evidence="3 8" id="KW-1134">Transmembrane beta strand</keyword>
<dbReference type="EMBL" id="AP023086">
    <property type="protein sequence ID" value="BCD99728.1"/>
    <property type="molecule type" value="Genomic_DNA"/>
</dbReference>
<dbReference type="PANTHER" id="PTHR30069">
    <property type="entry name" value="TONB-DEPENDENT OUTER MEMBRANE RECEPTOR"/>
    <property type="match status" value="1"/>
</dbReference>
<dbReference type="GO" id="GO:0044718">
    <property type="term" value="P:siderophore transmembrane transport"/>
    <property type="evidence" value="ECO:0007669"/>
    <property type="project" value="TreeGrafter"/>
</dbReference>
<accession>A0AAN1WLG2</accession>
<evidence type="ECO:0000256" key="3">
    <source>
        <dbReference type="ARBA" id="ARBA00022452"/>
    </source>
</evidence>
<dbReference type="InterPro" id="IPR036942">
    <property type="entry name" value="Beta-barrel_TonB_sf"/>
</dbReference>
<protein>
    <recommendedName>
        <fullName evidence="10">TonB-dependent receptor plug domain-containing protein</fullName>
    </recommendedName>
</protein>
<keyword evidence="7 8" id="KW-0998">Cell outer membrane</keyword>
<keyword evidence="6 8" id="KW-0472">Membrane</keyword>
<keyword evidence="4 8" id="KW-0812">Transmembrane</keyword>
<evidence type="ECO:0000256" key="9">
    <source>
        <dbReference type="SAM" id="SignalP"/>
    </source>
</evidence>
<dbReference type="InterPro" id="IPR012910">
    <property type="entry name" value="Plug_dom"/>
</dbReference>
<dbReference type="InterPro" id="IPR039426">
    <property type="entry name" value="TonB-dep_rcpt-like"/>
</dbReference>
<evidence type="ECO:0000259" key="10">
    <source>
        <dbReference type="Pfam" id="PF07715"/>
    </source>
</evidence>
<evidence type="ECO:0000256" key="6">
    <source>
        <dbReference type="ARBA" id="ARBA00023136"/>
    </source>
</evidence>
<reference evidence="11 12" key="1">
    <citation type="journal article" date="2022" name="IScience">
        <title>An ultrasensitive nanofiber-based assay for enzymatic hydrolysis and deep-sea microbial degradation of cellulose.</title>
        <authorList>
            <person name="Tsudome M."/>
            <person name="Tachioka M."/>
            <person name="Miyazaki M."/>
            <person name="Uchimura K."/>
            <person name="Tsuda M."/>
            <person name="Takaki Y."/>
            <person name="Deguchi S."/>
        </authorList>
    </citation>
    <scope>NUCLEOTIDE SEQUENCE [LARGE SCALE GENOMIC DNA]</scope>
    <source>
        <strain evidence="11 12">GE09</strain>
    </source>
</reference>
<dbReference type="PROSITE" id="PS52016">
    <property type="entry name" value="TONB_DEPENDENT_REC_3"/>
    <property type="match status" value="1"/>
</dbReference>
<keyword evidence="12" id="KW-1185">Reference proteome</keyword>
<evidence type="ECO:0000256" key="5">
    <source>
        <dbReference type="ARBA" id="ARBA00022729"/>
    </source>
</evidence>
<gene>
    <name evidence="11" type="ORF">MARGE09_P3930</name>
</gene>
<dbReference type="RefSeq" id="WP_236984994.1">
    <property type="nucleotide sequence ID" value="NZ_AP023086.1"/>
</dbReference>
<dbReference type="Pfam" id="PF07715">
    <property type="entry name" value="Plug"/>
    <property type="match status" value="1"/>
</dbReference>
<comment type="similarity">
    <text evidence="8">Belongs to the TonB-dependent receptor family.</text>
</comment>